<organism evidence="3">
    <name type="scientific">Cucumis melo</name>
    <name type="common">Muskmelon</name>
    <dbReference type="NCBI Taxonomy" id="3656"/>
    <lineage>
        <taxon>Eukaryota</taxon>
        <taxon>Viridiplantae</taxon>
        <taxon>Streptophyta</taxon>
        <taxon>Embryophyta</taxon>
        <taxon>Tracheophyta</taxon>
        <taxon>Spermatophyta</taxon>
        <taxon>Magnoliopsida</taxon>
        <taxon>eudicotyledons</taxon>
        <taxon>Gunneridae</taxon>
        <taxon>Pentapetalae</taxon>
        <taxon>rosids</taxon>
        <taxon>fabids</taxon>
        <taxon>Cucurbitales</taxon>
        <taxon>Cucurbitaceae</taxon>
        <taxon>Benincaseae</taxon>
        <taxon>Cucumis</taxon>
    </lineage>
</organism>
<feature type="region of interest" description="Disordered" evidence="2">
    <location>
        <begin position="27"/>
        <end position="55"/>
    </location>
</feature>
<dbReference type="Gramene" id="MELO3C031432.2.1">
    <property type="protein sequence ID" value="MELO3C031432.2.1"/>
    <property type="gene ID" value="MELO3C031432.2"/>
</dbReference>
<name>A0A9I9EBD9_CUCME</name>
<protein>
    <recommendedName>
        <fullName evidence="4">Zinc finger protein ZPR1-like protein</fullName>
    </recommendedName>
</protein>
<feature type="region of interest" description="Disordered" evidence="2">
    <location>
        <begin position="1"/>
        <end position="20"/>
    </location>
</feature>
<evidence type="ECO:0000256" key="1">
    <source>
        <dbReference type="SAM" id="Coils"/>
    </source>
</evidence>
<feature type="compositionally biased region" description="Polar residues" evidence="2">
    <location>
        <begin position="1"/>
        <end position="16"/>
    </location>
</feature>
<feature type="coiled-coil region" evidence="1">
    <location>
        <begin position="57"/>
        <end position="84"/>
    </location>
</feature>
<evidence type="ECO:0000313" key="3">
    <source>
        <dbReference type="EnsemblPlants" id="MELO3C031432.2.1"/>
    </source>
</evidence>
<evidence type="ECO:0008006" key="4">
    <source>
        <dbReference type="Google" id="ProtNLM"/>
    </source>
</evidence>
<sequence>MLELQSQPTPKGSQPLSEDEICDQVLGRRPGYSKGLGWGPKPKARRTASESCSSTSCSQSTEKKIELQAKLHEALEQIKVQDRNHQALVSQVEKRRKRGFLDTEICIGLDGVGNTLFSCWYGVGKASSDAFLPTLFSTSFCTSGYPFPTNFSFSPTFLCIESTPVSCKGSSPSGPILNRPVVEDSRYVDAVHRTWLPILCVTINRFNVEVACVKLWTLFMKAALLRGLLPLWANKKLRMGQTTAFASK</sequence>
<accession>A0A9I9EBD9</accession>
<dbReference type="EnsemblPlants" id="MELO3C031432.2.1">
    <property type="protein sequence ID" value="MELO3C031432.2.1"/>
    <property type="gene ID" value="MELO3C031432.2"/>
</dbReference>
<reference evidence="3" key="1">
    <citation type="submission" date="2023-03" db="UniProtKB">
        <authorList>
            <consortium name="EnsemblPlants"/>
        </authorList>
    </citation>
    <scope>IDENTIFICATION</scope>
</reference>
<evidence type="ECO:0000256" key="2">
    <source>
        <dbReference type="SAM" id="MobiDB-lite"/>
    </source>
</evidence>
<proteinExistence type="predicted"/>
<dbReference type="AlphaFoldDB" id="A0A9I9EBD9"/>
<keyword evidence="1" id="KW-0175">Coiled coil</keyword>